<gene>
    <name evidence="1" type="ORF">UFOVP858_57</name>
</gene>
<evidence type="ECO:0000313" key="1">
    <source>
        <dbReference type="EMBL" id="CAB4167733.1"/>
    </source>
</evidence>
<name>A0A6J5P852_9CAUD</name>
<reference evidence="1" key="1">
    <citation type="submission" date="2020-04" db="EMBL/GenBank/DDBJ databases">
        <authorList>
            <person name="Chiriac C."/>
            <person name="Salcher M."/>
            <person name="Ghai R."/>
            <person name="Kavagutti S V."/>
        </authorList>
    </citation>
    <scope>NUCLEOTIDE SEQUENCE</scope>
</reference>
<proteinExistence type="predicted"/>
<sequence length="81" mass="8887">MTSSNGGHSPEQIAELCVNRLMSVSDTAPPEIAMQARAFKDQMLAVVLQYVKMAAREDRESVVAKLEQVGATDVAQQIRRL</sequence>
<dbReference type="EMBL" id="LR796806">
    <property type="protein sequence ID" value="CAB4167733.1"/>
    <property type="molecule type" value="Genomic_DNA"/>
</dbReference>
<accession>A0A6J5P852</accession>
<organism evidence="1">
    <name type="scientific">uncultured Caudovirales phage</name>
    <dbReference type="NCBI Taxonomy" id="2100421"/>
    <lineage>
        <taxon>Viruses</taxon>
        <taxon>Duplodnaviria</taxon>
        <taxon>Heunggongvirae</taxon>
        <taxon>Uroviricota</taxon>
        <taxon>Caudoviricetes</taxon>
        <taxon>Peduoviridae</taxon>
        <taxon>Maltschvirus</taxon>
        <taxon>Maltschvirus maltsch</taxon>
    </lineage>
</organism>
<protein>
    <submittedName>
        <fullName evidence="1">Uncharacterized protein</fullName>
    </submittedName>
</protein>